<feature type="compositionally biased region" description="Low complexity" evidence="1">
    <location>
        <begin position="228"/>
        <end position="245"/>
    </location>
</feature>
<comment type="caution">
    <text evidence="2">The sequence shown here is derived from an EMBL/GenBank/DDBJ whole genome shotgun (WGS) entry which is preliminary data.</text>
</comment>
<dbReference type="AlphaFoldDB" id="A0A2K1QTD8"/>
<dbReference type="Proteomes" id="UP000243797">
    <property type="component" value="Unassembled WGS sequence"/>
</dbReference>
<feature type="region of interest" description="Disordered" evidence="1">
    <location>
        <begin position="147"/>
        <end position="171"/>
    </location>
</feature>
<accession>A0A2K1QTD8</accession>
<dbReference type="InParanoid" id="A0A2K1QTD8"/>
<proteinExistence type="predicted"/>
<organism evidence="2 3">
    <name type="scientific">Sphaceloma murrayae</name>
    <dbReference type="NCBI Taxonomy" id="2082308"/>
    <lineage>
        <taxon>Eukaryota</taxon>
        <taxon>Fungi</taxon>
        <taxon>Dikarya</taxon>
        <taxon>Ascomycota</taxon>
        <taxon>Pezizomycotina</taxon>
        <taxon>Dothideomycetes</taxon>
        <taxon>Dothideomycetidae</taxon>
        <taxon>Myriangiales</taxon>
        <taxon>Elsinoaceae</taxon>
        <taxon>Sphaceloma</taxon>
    </lineage>
</organism>
<evidence type="ECO:0000313" key="2">
    <source>
        <dbReference type="EMBL" id="PNS18337.1"/>
    </source>
</evidence>
<dbReference type="EMBL" id="NKHZ01000041">
    <property type="protein sequence ID" value="PNS18337.1"/>
    <property type="molecule type" value="Genomic_DNA"/>
</dbReference>
<feature type="compositionally biased region" description="Acidic residues" evidence="1">
    <location>
        <begin position="149"/>
        <end position="168"/>
    </location>
</feature>
<feature type="region of interest" description="Disordered" evidence="1">
    <location>
        <begin position="213"/>
        <end position="254"/>
    </location>
</feature>
<name>A0A2K1QTD8_9PEZI</name>
<sequence length="289" mass="32228">MCIYADFICFCGTLNSLAIPCEHHEPQKLCSDSAFRPIEVIDSCSTCTEHLVMKQGFRWTSDLAQYTWCFFDKQWLSLIYGDAKSSIPQHARPECTAFKRREVGQRYIRGGDGGFVPESVPQEVKESWVQALLAASLREERVRAQTCQEEADDEFVSPEAGSGEDSESIEWHDPDSSMLSQHARLIFGIGTASNMDMSQPASIALRSPGQVIPPTFNRYRTPTPSPMPEAVSVSPSPSTSQSDEPSPGPSEFEFDGYSLVSMQHWPLCRRGVSVSKARYMRRPAREGEG</sequence>
<evidence type="ECO:0000256" key="1">
    <source>
        <dbReference type="SAM" id="MobiDB-lite"/>
    </source>
</evidence>
<reference evidence="2 3" key="1">
    <citation type="submission" date="2017-06" db="EMBL/GenBank/DDBJ databases">
        <title>Draft genome sequence of a variant of Elsinoe murrayae.</title>
        <authorList>
            <person name="Cheng Q."/>
        </authorList>
    </citation>
    <scope>NUCLEOTIDE SEQUENCE [LARGE SCALE GENOMIC DNA]</scope>
    <source>
        <strain evidence="2 3">CQ-2017a</strain>
    </source>
</reference>
<protein>
    <submittedName>
        <fullName evidence="2">Uncharacterized protein</fullName>
    </submittedName>
</protein>
<evidence type="ECO:0000313" key="3">
    <source>
        <dbReference type="Proteomes" id="UP000243797"/>
    </source>
</evidence>
<keyword evidence="3" id="KW-1185">Reference proteome</keyword>
<gene>
    <name evidence="2" type="ORF">CAC42_6154</name>
</gene>